<name>A0A7M2T527_STRCW</name>
<dbReference type="InterPro" id="IPR024983">
    <property type="entry name" value="CHAT_dom"/>
</dbReference>
<dbReference type="PROSITE" id="PS50005">
    <property type="entry name" value="TPR"/>
    <property type="match status" value="1"/>
</dbReference>
<feature type="repeat" description="TPR" evidence="1">
    <location>
        <begin position="796"/>
        <end position="829"/>
    </location>
</feature>
<organism evidence="3 4">
    <name type="scientific">Streptomyces chromofuscus</name>
    <dbReference type="NCBI Taxonomy" id="42881"/>
    <lineage>
        <taxon>Bacteria</taxon>
        <taxon>Bacillati</taxon>
        <taxon>Actinomycetota</taxon>
        <taxon>Actinomycetes</taxon>
        <taxon>Kitasatosporales</taxon>
        <taxon>Streptomycetaceae</taxon>
        <taxon>Streptomyces</taxon>
    </lineage>
</organism>
<protein>
    <submittedName>
        <fullName evidence="3">CHAT domain-containing protein</fullName>
    </submittedName>
</protein>
<keyword evidence="4" id="KW-1185">Reference proteome</keyword>
<dbReference type="InterPro" id="IPR011990">
    <property type="entry name" value="TPR-like_helical_dom_sf"/>
</dbReference>
<dbReference type="EMBL" id="CP063374">
    <property type="protein sequence ID" value="QOV43003.1"/>
    <property type="molecule type" value="Genomic_DNA"/>
</dbReference>
<evidence type="ECO:0000259" key="2">
    <source>
        <dbReference type="Pfam" id="PF12770"/>
    </source>
</evidence>
<feature type="domain" description="CHAT" evidence="2">
    <location>
        <begin position="1038"/>
        <end position="1336"/>
    </location>
</feature>
<dbReference type="RefSeq" id="WP_189696594.1">
    <property type="nucleotide sequence ID" value="NZ_BMTA01000002.1"/>
</dbReference>
<keyword evidence="1" id="KW-0802">TPR repeat</keyword>
<proteinExistence type="predicted"/>
<dbReference type="InterPro" id="IPR019734">
    <property type="entry name" value="TPR_rpt"/>
</dbReference>
<accession>A0A7M2T527</accession>
<dbReference type="Gene3D" id="1.25.40.10">
    <property type="entry name" value="Tetratricopeptide repeat domain"/>
    <property type="match status" value="2"/>
</dbReference>
<evidence type="ECO:0000256" key="1">
    <source>
        <dbReference type="PROSITE-ProRule" id="PRU00339"/>
    </source>
</evidence>
<gene>
    <name evidence="3" type="ORF">IPT68_24915</name>
</gene>
<dbReference type="KEGG" id="schf:IPT68_24915"/>
<dbReference type="Proteomes" id="UP000594008">
    <property type="component" value="Chromosome"/>
</dbReference>
<evidence type="ECO:0000313" key="4">
    <source>
        <dbReference type="Proteomes" id="UP000594008"/>
    </source>
</evidence>
<dbReference type="Pfam" id="PF12770">
    <property type="entry name" value="CHAT"/>
    <property type="match status" value="1"/>
</dbReference>
<evidence type="ECO:0000313" key="3">
    <source>
        <dbReference type="EMBL" id="QOV43003.1"/>
    </source>
</evidence>
<reference evidence="3 4" key="1">
    <citation type="submission" date="2020-10" db="EMBL/GenBank/DDBJ databases">
        <title>Streptomyces chromofuscus complate genome analysis.</title>
        <authorList>
            <person name="Anwar N."/>
        </authorList>
    </citation>
    <scope>NUCLEOTIDE SEQUENCE [LARGE SCALE GENOMIC DNA]</scope>
    <source>
        <strain evidence="3 4">DSM 40273</strain>
    </source>
</reference>
<sequence>MDLRRLAGRVFGVEGGRVEAVSLRERAEARARQWQGNQQDPAVLAEVTELRRAAFAAIRPTDPAQCVLGMELAIDLHGRWLLSGAPGDLDEAINVLEKALRQAPAPTYLDWINLHAALARLYSARCNAGPAQMPDVARAAELAHVVARGLRRDDPRAEEHWENAVYQRAAFAQRNSDAAALEQLVAECHQRVTQPFLHTHRPELAWRLLGDCAKSRYSLTADPADNRLALDAFDRVLRTLQSGTEAWHRCLRKQCECLLQQYTHTADETVFGQAEGLASRLVEAWRSDPGAAGGDEAGARALRYRGKLRFLRFELRGDLDDLRSARQAFDEALPLTRTSAADLRTDVQYHLAQVLIQGYDRAVSLAADLEEAERLAAESLASLPPGAPDHGLHLHLVAEVRHRHGLLAEDPAVLREAVRLHEEAALAVAADAPSFLWRTKNSLSISLMQLYLITGDRELLSDAVTNADQAILAAPGHVLATDNGARLHTSLGDLHRLLYETTGDQQSLRLALEHTRTAVDHAMADSADWATCLSNHATVVGLPDRPQDRRAAERIYRQALDAPNIRPSVLAIVLHNFGTQLSQIGESTRDRTVLSEAITHLQRAVEVADPHDLHQPNYRRNLARALLALWNIERDPELVERALEITLRALAETPATASNRPMLHGLHASLLTARFYDHGDTDDLAAACEAAHQALELTPPGHTSQAAQHTQYGETLHTRALLGGHPETVAEAHRHLRLGLEGQEEHPGWATRAMFLANALTTGAQYGTPATSARAEALALYRRAATHRYAPPDERWAAALAWGRLHVEAGEWDKALEGFGAAIEVLPQLAWPGLSREDQLLTLGGTSATVSDAAAVALMAGQPERAVELLEHGRAVLLSHALDMNTDLDEVRARDGRLADELEHVRRALSRALAVSTVEGRGPGHPHHLSARRRELQHRWTDLVELARRLPGMARFLRPPGFADLMSAGERGPVVLYNVSSLRCDALVLAGGGVRVVPLPAFDPRKAELRADAFAALLRDVDDRVEGAQEELRAYLTDLLHWLWCTLLEPVLESLGYEATPPEAQPPHLWLCPTGVLNRLPLHAAGTLPEDPYDTRQTPDMAMDRAVCSYTPTVRSLIAARSRHTAGDGRPPHPLVVGVAETPGAPGLPPLPEAAAEVARVTGLLAGSTELRDAQATRAAILSALRTHDWFHFAGHGEQDQAGLNGTLYTSDHATSGSIRVSDIAALRLPRADLAYLSACQTQRATIDHPDEPVTLAGALRLAGFQHVIATHWSLNSRIALQTAEYFYDHLRTAAERVSAPPGAAGAGLALHAAVLKLRRRRPDAPELWASLVHVGP</sequence>
<dbReference type="SUPFAM" id="SSF48452">
    <property type="entry name" value="TPR-like"/>
    <property type="match status" value="1"/>
</dbReference>